<dbReference type="EMBL" id="JBFOLK010000012">
    <property type="protein sequence ID" value="KAL2470026.1"/>
    <property type="molecule type" value="Genomic_DNA"/>
</dbReference>
<feature type="repeat" description="ANK" evidence="1">
    <location>
        <begin position="44"/>
        <end position="76"/>
    </location>
</feature>
<dbReference type="Gene3D" id="1.25.40.20">
    <property type="entry name" value="Ankyrin repeat-containing domain"/>
    <property type="match status" value="1"/>
</dbReference>
<organism evidence="2 3">
    <name type="scientific">Abeliophyllum distichum</name>
    <dbReference type="NCBI Taxonomy" id="126358"/>
    <lineage>
        <taxon>Eukaryota</taxon>
        <taxon>Viridiplantae</taxon>
        <taxon>Streptophyta</taxon>
        <taxon>Embryophyta</taxon>
        <taxon>Tracheophyta</taxon>
        <taxon>Spermatophyta</taxon>
        <taxon>Magnoliopsida</taxon>
        <taxon>eudicotyledons</taxon>
        <taxon>Gunneridae</taxon>
        <taxon>Pentapetalae</taxon>
        <taxon>asterids</taxon>
        <taxon>lamiids</taxon>
        <taxon>Lamiales</taxon>
        <taxon>Oleaceae</taxon>
        <taxon>Forsythieae</taxon>
        <taxon>Abeliophyllum</taxon>
    </lineage>
</organism>
<sequence>MGNSFGCSTSGERLVLAARDGDYVEAKMLLDCNPCLAKYSTFGGLNSPLHFAAAKGHNEIVALLLENGADVNSRNYCGQMGFHLCLEGESGYTDIPCNFNGRSGQL</sequence>
<evidence type="ECO:0000256" key="1">
    <source>
        <dbReference type="PROSITE-ProRule" id="PRU00023"/>
    </source>
</evidence>
<dbReference type="AlphaFoldDB" id="A0ABD1Q1I4"/>
<dbReference type="InterPro" id="IPR036770">
    <property type="entry name" value="Ankyrin_rpt-contain_sf"/>
</dbReference>
<keyword evidence="1" id="KW-0040">ANK repeat</keyword>
<dbReference type="SMART" id="SM00248">
    <property type="entry name" value="ANK"/>
    <property type="match status" value="1"/>
</dbReference>
<proteinExistence type="predicted"/>
<evidence type="ECO:0000313" key="2">
    <source>
        <dbReference type="EMBL" id="KAL2470026.1"/>
    </source>
</evidence>
<comment type="caution">
    <text evidence="2">The sequence shown here is derived from an EMBL/GenBank/DDBJ whole genome shotgun (WGS) entry which is preliminary data.</text>
</comment>
<protein>
    <submittedName>
        <fullName evidence="2">E3 ubiquitin-protein ligase XBAT33</fullName>
    </submittedName>
</protein>
<dbReference type="Proteomes" id="UP001604336">
    <property type="component" value="Unassembled WGS sequence"/>
</dbReference>
<gene>
    <name evidence="2" type="ORF">Adt_38162</name>
</gene>
<dbReference type="SUPFAM" id="SSF48403">
    <property type="entry name" value="Ankyrin repeat"/>
    <property type="match status" value="1"/>
</dbReference>
<dbReference type="PROSITE" id="PS50297">
    <property type="entry name" value="ANK_REP_REGION"/>
    <property type="match status" value="1"/>
</dbReference>
<name>A0ABD1Q1I4_9LAMI</name>
<evidence type="ECO:0000313" key="3">
    <source>
        <dbReference type="Proteomes" id="UP001604336"/>
    </source>
</evidence>
<reference evidence="3" key="1">
    <citation type="submission" date="2024-07" db="EMBL/GenBank/DDBJ databases">
        <title>Two chromosome-level genome assemblies of Korean endemic species Abeliophyllum distichum and Forsythia ovata (Oleaceae).</title>
        <authorList>
            <person name="Jang H."/>
        </authorList>
    </citation>
    <scope>NUCLEOTIDE SEQUENCE [LARGE SCALE GENOMIC DNA]</scope>
</reference>
<accession>A0ABD1Q1I4</accession>
<dbReference type="InterPro" id="IPR002110">
    <property type="entry name" value="Ankyrin_rpt"/>
</dbReference>
<dbReference type="Pfam" id="PF00023">
    <property type="entry name" value="Ank"/>
    <property type="match status" value="1"/>
</dbReference>
<dbReference type="PROSITE" id="PS50088">
    <property type="entry name" value="ANK_REPEAT"/>
    <property type="match status" value="1"/>
</dbReference>
<keyword evidence="3" id="KW-1185">Reference proteome</keyword>